<gene>
    <name evidence="1" type="primary">Contig13035.g13896</name>
    <name evidence="1" type="ORF">STYLEM_15521</name>
</gene>
<sequence length="564" mass="66119">MFRSGALGKLEQLANEAPTRNLLAQKQLQMPLLGQLGVSPFQSMPNLNPFLQKPGQATFQSNPLMGLVNPMPIAPVPLMGQLGGHLSNFQGYRDPNLLSQQFLLGRGLHPTAVDRLGLTYSRGRGMNGILTGDYTDAERLKKSLYRSDLLNQIDDNKLRRVEKYNLSRIENELEEERLRRERGYLHNKPYDYNWDRRDRFVDESERVSRHLRERMHRVDEDKYNYKRFRKGSEPVEAYWLQDNKPGWYQKNQRGRDWDRYPVPPQGGWPDNDLWNQGDREAPWRKERGFWQNGKWVPMDVANKVQEQVGKEVERIKGEMNKNELDLQIKLNNMKKTAADADRERYEVLANIDHLKERLKNQEVSENVAHKYEYHQLMNNMYEKQGLLDKRTQLLPEVTTFPRIDKVQFRLPERPTSRYDTLDRLPKSVKFINERDKDSLDKQSTKIKIFDADYLNQVNTKRLDDLLPIDSRTQKSKDVLTDFLDRETAASRISLNQGDVRNELMNKDILKDLDRLNTIPYQTPLKVVDKYSQFATLDDITIMSSKNNAPISQKHLITSHSTHIL</sequence>
<organism evidence="1 2">
    <name type="scientific">Stylonychia lemnae</name>
    <name type="common">Ciliate</name>
    <dbReference type="NCBI Taxonomy" id="5949"/>
    <lineage>
        <taxon>Eukaryota</taxon>
        <taxon>Sar</taxon>
        <taxon>Alveolata</taxon>
        <taxon>Ciliophora</taxon>
        <taxon>Intramacronucleata</taxon>
        <taxon>Spirotrichea</taxon>
        <taxon>Stichotrichia</taxon>
        <taxon>Sporadotrichida</taxon>
        <taxon>Oxytrichidae</taxon>
        <taxon>Stylonychinae</taxon>
        <taxon>Stylonychia</taxon>
    </lineage>
</organism>
<dbReference type="InParanoid" id="A0A078AWK2"/>
<dbReference type="EMBL" id="CCKQ01014632">
    <property type="protein sequence ID" value="CDW86426.1"/>
    <property type="molecule type" value="Genomic_DNA"/>
</dbReference>
<accession>A0A078AWK2</accession>
<dbReference type="Proteomes" id="UP000039865">
    <property type="component" value="Unassembled WGS sequence"/>
</dbReference>
<keyword evidence="2" id="KW-1185">Reference proteome</keyword>
<name>A0A078AWK2_STYLE</name>
<dbReference type="AlphaFoldDB" id="A0A078AWK2"/>
<evidence type="ECO:0000313" key="1">
    <source>
        <dbReference type="EMBL" id="CDW86426.1"/>
    </source>
</evidence>
<proteinExistence type="predicted"/>
<evidence type="ECO:0000313" key="2">
    <source>
        <dbReference type="Proteomes" id="UP000039865"/>
    </source>
</evidence>
<protein>
    <submittedName>
        <fullName evidence="1">Uncharacterized protein</fullName>
    </submittedName>
</protein>
<reference evidence="1 2" key="1">
    <citation type="submission" date="2014-06" db="EMBL/GenBank/DDBJ databases">
        <authorList>
            <person name="Swart Estienne"/>
        </authorList>
    </citation>
    <scope>NUCLEOTIDE SEQUENCE [LARGE SCALE GENOMIC DNA]</scope>
    <source>
        <strain evidence="1 2">130c</strain>
    </source>
</reference>
<dbReference type="OrthoDB" id="327256at2759"/>